<keyword evidence="3" id="KW-1185">Reference proteome</keyword>
<reference evidence="2" key="1">
    <citation type="journal article" date="2023" name="Mol. Phylogenet. Evol.">
        <title>Genome-scale phylogeny and comparative genomics of the fungal order Sordariales.</title>
        <authorList>
            <person name="Hensen N."/>
            <person name="Bonometti L."/>
            <person name="Westerberg I."/>
            <person name="Brannstrom I.O."/>
            <person name="Guillou S."/>
            <person name="Cros-Aarteil S."/>
            <person name="Calhoun S."/>
            <person name="Haridas S."/>
            <person name="Kuo A."/>
            <person name="Mondo S."/>
            <person name="Pangilinan J."/>
            <person name="Riley R."/>
            <person name="LaButti K."/>
            <person name="Andreopoulos B."/>
            <person name="Lipzen A."/>
            <person name="Chen C."/>
            <person name="Yan M."/>
            <person name="Daum C."/>
            <person name="Ng V."/>
            <person name="Clum A."/>
            <person name="Steindorff A."/>
            <person name="Ohm R.A."/>
            <person name="Martin F."/>
            <person name="Silar P."/>
            <person name="Natvig D.O."/>
            <person name="Lalanne C."/>
            <person name="Gautier V."/>
            <person name="Ament-Velasquez S.L."/>
            <person name="Kruys A."/>
            <person name="Hutchinson M.I."/>
            <person name="Powell A.J."/>
            <person name="Barry K."/>
            <person name="Miller A.N."/>
            <person name="Grigoriev I.V."/>
            <person name="Debuchy R."/>
            <person name="Gladieux P."/>
            <person name="Hiltunen Thoren M."/>
            <person name="Johannesson H."/>
        </authorList>
    </citation>
    <scope>NUCLEOTIDE SEQUENCE</scope>
    <source>
        <strain evidence="2">CBS 757.83</strain>
    </source>
</reference>
<reference evidence="2" key="2">
    <citation type="submission" date="2023-05" db="EMBL/GenBank/DDBJ databases">
        <authorList>
            <consortium name="Lawrence Berkeley National Laboratory"/>
            <person name="Steindorff A."/>
            <person name="Hensen N."/>
            <person name="Bonometti L."/>
            <person name="Westerberg I."/>
            <person name="Brannstrom I.O."/>
            <person name="Guillou S."/>
            <person name="Cros-Aarteil S."/>
            <person name="Calhoun S."/>
            <person name="Haridas S."/>
            <person name="Kuo A."/>
            <person name="Mondo S."/>
            <person name="Pangilinan J."/>
            <person name="Riley R."/>
            <person name="Labutti K."/>
            <person name="Andreopoulos B."/>
            <person name="Lipzen A."/>
            <person name="Chen C."/>
            <person name="Yanf M."/>
            <person name="Daum C."/>
            <person name="Ng V."/>
            <person name="Clum A."/>
            <person name="Ohm R."/>
            <person name="Martin F."/>
            <person name="Silar P."/>
            <person name="Natvig D."/>
            <person name="Lalanne C."/>
            <person name="Gautier V."/>
            <person name="Ament-Velasquez S.L."/>
            <person name="Kruys A."/>
            <person name="Hutchinson M.I."/>
            <person name="Powell A.J."/>
            <person name="Barry K."/>
            <person name="Miller A.N."/>
            <person name="Grigoriev I.V."/>
            <person name="Debuchy R."/>
            <person name="Gladieux P."/>
            <person name="Thoren M.H."/>
            <person name="Johannesson H."/>
        </authorList>
    </citation>
    <scope>NUCLEOTIDE SEQUENCE</scope>
    <source>
        <strain evidence="2">CBS 757.83</strain>
    </source>
</reference>
<feature type="region of interest" description="Disordered" evidence="1">
    <location>
        <begin position="716"/>
        <end position="775"/>
    </location>
</feature>
<dbReference type="InterPro" id="IPR015943">
    <property type="entry name" value="WD40/YVTN_repeat-like_dom_sf"/>
</dbReference>
<dbReference type="Gene3D" id="2.130.10.10">
    <property type="entry name" value="YVTN repeat-like/Quinoprotein amine dehydrogenase"/>
    <property type="match status" value="1"/>
</dbReference>
<accession>A0AAN6Q3Z3</accession>
<dbReference type="EMBL" id="MU863631">
    <property type="protein sequence ID" value="KAK4102411.1"/>
    <property type="molecule type" value="Genomic_DNA"/>
</dbReference>
<protein>
    <submittedName>
        <fullName evidence="2">Uncharacterized protein</fullName>
    </submittedName>
</protein>
<comment type="caution">
    <text evidence="2">The sequence shown here is derived from an EMBL/GenBank/DDBJ whole genome shotgun (WGS) entry which is preliminary data.</text>
</comment>
<feature type="compositionally biased region" description="Low complexity" evidence="1">
    <location>
        <begin position="352"/>
        <end position="371"/>
    </location>
</feature>
<dbReference type="AlphaFoldDB" id="A0AAN6Q3Z3"/>
<dbReference type="SUPFAM" id="SSF82171">
    <property type="entry name" value="DPP6 N-terminal domain-like"/>
    <property type="match status" value="1"/>
</dbReference>
<feature type="region of interest" description="Disordered" evidence="1">
    <location>
        <begin position="182"/>
        <end position="243"/>
    </location>
</feature>
<sequence length="916" mass="99060">MERPQMLTIARPIEYLLSGISSTSAIITRFIRSVRVAHSDLAAVTRDLSDLRLVLELLRDEPALPPALQAQMLLVLEGCGNVLIHIDTILARCSEAARWVGSGRGEISSCRGSLTIFREALALALEVASLSSSHDDTSNADSITAEVQRIQHLAQSTSQENSETEAALSSYFELVLSCTHRPRKSSSHHETEAGDTRTSPSESKGFVHGSGTHTPDDDTRASTARPPASAHAGLNRDPEPAVSWNPARNIALSYYTEEPASLSPSQEQRRSPQGLPESPTLPPVDGHPSPLPQRSLPLPFIKPAWKHSGSFSVRSEPPASPKQFHLESPLCSLDTIKDTKDDSFPHQTRVTSFASHGSGRSSSGSIPRASFTVTPVSAYHPDSMSPGLRRRGASSPGTLSPMPSSPPPEYSRTWINTPTSAGQFVVPVPAKCSPHQPPIDVSPKRHLTDKGKGSEILHIDTSPSSYYVATKHSNKFVKIWSIPKNALHGTIKITSYVQPRVRSREYFIRSHAILSENATLIGITSHFGLTLEIYNFSKGGSGAKKVQVIEEAHRWAASQRDAFHNDYAGLAVYRPKFERIDRYFLARHPGAKTPFREDPNHSIELLKTDLPFLPKFPELAYSSDAPILVAAAGPRPGDPPRSHATILIAWHMTPVSDIKLHSQTPEQPSSSLPDEQRHKPYRVCVPDYPALQTALPACLAAHGSTAVSVWIPASNPSEQHTSSATTSPLSPTSTTTTTTTTTTTRKTSSFSLTSSKSSPPYPNPKKSQTPAPLTPSAPDRLVLVWDLPTNTTKIFSIPPHAQACIAPDCRRLAYCDAASNAFVVVDVGSAAEVWRWPDAARRTGFASFGQLENLAGVTVFEFSADGRMLVVGDASGGVGVYQVGEGAAPAAYELGVGDEVAWVDVVDREIGRVRRG</sequence>
<dbReference type="Proteomes" id="UP001305647">
    <property type="component" value="Unassembled WGS sequence"/>
</dbReference>
<evidence type="ECO:0000313" key="3">
    <source>
        <dbReference type="Proteomes" id="UP001305647"/>
    </source>
</evidence>
<gene>
    <name evidence="2" type="ORF">N658DRAFT_337026</name>
</gene>
<feature type="region of interest" description="Disordered" evidence="1">
    <location>
        <begin position="258"/>
        <end position="298"/>
    </location>
</feature>
<evidence type="ECO:0000256" key="1">
    <source>
        <dbReference type="SAM" id="MobiDB-lite"/>
    </source>
</evidence>
<evidence type="ECO:0000313" key="2">
    <source>
        <dbReference type="EMBL" id="KAK4102411.1"/>
    </source>
</evidence>
<name>A0AAN6Q3Z3_9PEZI</name>
<feature type="compositionally biased region" description="Low complexity" evidence="1">
    <location>
        <begin position="721"/>
        <end position="758"/>
    </location>
</feature>
<organism evidence="2 3">
    <name type="scientific">Parathielavia hyrcaniae</name>
    <dbReference type="NCBI Taxonomy" id="113614"/>
    <lineage>
        <taxon>Eukaryota</taxon>
        <taxon>Fungi</taxon>
        <taxon>Dikarya</taxon>
        <taxon>Ascomycota</taxon>
        <taxon>Pezizomycotina</taxon>
        <taxon>Sordariomycetes</taxon>
        <taxon>Sordariomycetidae</taxon>
        <taxon>Sordariales</taxon>
        <taxon>Chaetomiaceae</taxon>
        <taxon>Parathielavia</taxon>
    </lineage>
</organism>
<feature type="region of interest" description="Disordered" evidence="1">
    <location>
        <begin position="337"/>
        <end position="411"/>
    </location>
</feature>
<proteinExistence type="predicted"/>